<reference evidence="1" key="1">
    <citation type="submission" date="2014-11" db="EMBL/GenBank/DDBJ databases">
        <authorList>
            <person name="Geib S."/>
        </authorList>
    </citation>
    <scope>NUCLEOTIDE SEQUENCE</scope>
</reference>
<proteinExistence type="predicted"/>
<sequence length="262" mass="30134">IEISKYIIHLIQSCTLYEQFYSKTFKSSVNSAYKYLVESCLTISEATSESAEDNTIPHGSATTATSVGDGVGRKRLEAFVFKGHIDFLNFCLERTNQIEKDALADPSMNGAMESERDALTKYIKDSKEALNSAMPIGKSEKNNRFFFGMGKEFVLNKFNSVYRSSIANPTELTAEQQVSWEALKKHDVLEYNEEMEKRSKDFACHIVDEFEKYIKTLSADERDKEKQFVEVWDKFTKNELDLDKAEFGQKLLLRLFDYESEK</sequence>
<accession>A0A0A1XL81</accession>
<reference evidence="1" key="2">
    <citation type="journal article" date="2015" name="Gigascience">
        <title>Reconstructing a comprehensive transcriptome assembly of a white-pupal translocated strain of the pest fruit fly Bactrocera cucurbitae.</title>
        <authorList>
            <person name="Sim S.B."/>
            <person name="Calla B."/>
            <person name="Hall B."/>
            <person name="DeRego T."/>
            <person name="Geib S.M."/>
        </authorList>
    </citation>
    <scope>NUCLEOTIDE SEQUENCE</scope>
</reference>
<gene>
    <name evidence="1" type="primary">mobA</name>
    <name evidence="1" type="ORF">g.6223</name>
</gene>
<evidence type="ECO:0000313" key="1">
    <source>
        <dbReference type="EMBL" id="JAD11707.1"/>
    </source>
</evidence>
<organism evidence="1">
    <name type="scientific">Zeugodacus cucurbitae</name>
    <name type="common">Melon fruit fly</name>
    <name type="synonym">Bactrocera cucurbitae</name>
    <dbReference type="NCBI Taxonomy" id="28588"/>
    <lineage>
        <taxon>Eukaryota</taxon>
        <taxon>Metazoa</taxon>
        <taxon>Ecdysozoa</taxon>
        <taxon>Arthropoda</taxon>
        <taxon>Hexapoda</taxon>
        <taxon>Insecta</taxon>
        <taxon>Pterygota</taxon>
        <taxon>Neoptera</taxon>
        <taxon>Endopterygota</taxon>
        <taxon>Diptera</taxon>
        <taxon>Brachycera</taxon>
        <taxon>Muscomorpha</taxon>
        <taxon>Tephritoidea</taxon>
        <taxon>Tephritidae</taxon>
        <taxon>Zeugodacus</taxon>
        <taxon>Zeugodacus</taxon>
    </lineage>
</organism>
<feature type="non-terminal residue" evidence="1">
    <location>
        <position position="1"/>
    </location>
</feature>
<protein>
    <submittedName>
        <fullName evidence="1">Probable molybdopterin-guanine dinucleotide biosynthesis protein A</fullName>
    </submittedName>
</protein>
<dbReference type="AlphaFoldDB" id="A0A0A1XL81"/>
<dbReference type="EMBL" id="GBXI01002585">
    <property type="protein sequence ID" value="JAD11707.1"/>
    <property type="molecule type" value="Transcribed_RNA"/>
</dbReference>
<name>A0A0A1XL81_ZEUCU</name>